<organism evidence="10 11">
    <name type="scientific">Thraustotheca clavata</name>
    <dbReference type="NCBI Taxonomy" id="74557"/>
    <lineage>
        <taxon>Eukaryota</taxon>
        <taxon>Sar</taxon>
        <taxon>Stramenopiles</taxon>
        <taxon>Oomycota</taxon>
        <taxon>Saprolegniomycetes</taxon>
        <taxon>Saprolegniales</taxon>
        <taxon>Achlyaceae</taxon>
        <taxon>Thraustotheca</taxon>
    </lineage>
</organism>
<comment type="catalytic activity">
    <reaction evidence="7">
        <text>L-glutamine + H2O = L-glutamate + NH4(+)</text>
        <dbReference type="Rhea" id="RHEA:15889"/>
        <dbReference type="ChEBI" id="CHEBI:15377"/>
        <dbReference type="ChEBI" id="CHEBI:28938"/>
        <dbReference type="ChEBI" id="CHEBI:29985"/>
        <dbReference type="ChEBI" id="CHEBI:58359"/>
        <dbReference type="EC" id="3.5.1.2"/>
    </reaction>
</comment>
<proteinExistence type="inferred from homology"/>
<dbReference type="OrthoDB" id="9995210at2759"/>
<dbReference type="Pfam" id="PF17959">
    <property type="entry name" value="EF-hand_14"/>
    <property type="match status" value="1"/>
</dbReference>
<feature type="domain" description="Glutaminase EF-hand" evidence="9">
    <location>
        <begin position="359"/>
        <end position="429"/>
    </location>
</feature>
<dbReference type="Gene3D" id="1.10.238.210">
    <property type="match status" value="1"/>
</dbReference>
<comment type="similarity">
    <text evidence="1">Belongs to the glutaminase family.</text>
</comment>
<evidence type="ECO:0000256" key="2">
    <source>
        <dbReference type="ARBA" id="ARBA00011881"/>
    </source>
</evidence>
<evidence type="ECO:0000256" key="7">
    <source>
        <dbReference type="ARBA" id="ARBA00049534"/>
    </source>
</evidence>
<keyword evidence="11" id="KW-1185">Reference proteome</keyword>
<evidence type="ECO:0000256" key="8">
    <source>
        <dbReference type="PROSITE-ProRule" id="PRU00023"/>
    </source>
</evidence>
<dbReference type="GO" id="GO:0006537">
    <property type="term" value="P:glutamate biosynthetic process"/>
    <property type="evidence" value="ECO:0007669"/>
    <property type="project" value="TreeGrafter"/>
</dbReference>
<dbReference type="SUPFAM" id="SSF56601">
    <property type="entry name" value="beta-lactamase/transpeptidase-like"/>
    <property type="match status" value="2"/>
</dbReference>
<evidence type="ECO:0000256" key="1">
    <source>
        <dbReference type="ARBA" id="ARBA00011076"/>
    </source>
</evidence>
<dbReference type="EMBL" id="JNBS01002152">
    <property type="protein sequence ID" value="OQR94988.1"/>
    <property type="molecule type" value="Genomic_DNA"/>
</dbReference>
<dbReference type="Pfam" id="PF04960">
    <property type="entry name" value="Glutaminase"/>
    <property type="match status" value="2"/>
</dbReference>
<dbReference type="SMART" id="SM00248">
    <property type="entry name" value="ANK"/>
    <property type="match status" value="5"/>
</dbReference>
<dbReference type="AlphaFoldDB" id="A0A1V9ZAG9"/>
<comment type="caution">
    <text evidence="10">The sequence shown here is derived from an EMBL/GenBank/DDBJ whole genome shotgun (WGS) entry which is preliminary data.</text>
</comment>
<dbReference type="InterPro" id="IPR002110">
    <property type="entry name" value="Ankyrin_rpt"/>
</dbReference>
<gene>
    <name evidence="10" type="ORF">THRCLA_08042</name>
</gene>
<dbReference type="GO" id="GO:0006543">
    <property type="term" value="P:L-glutamine catabolic process"/>
    <property type="evidence" value="ECO:0007669"/>
    <property type="project" value="TreeGrafter"/>
</dbReference>
<evidence type="ECO:0000313" key="10">
    <source>
        <dbReference type="EMBL" id="OQR94988.1"/>
    </source>
</evidence>
<feature type="non-terminal residue" evidence="10">
    <location>
        <position position="696"/>
    </location>
</feature>
<dbReference type="InterPro" id="IPR012338">
    <property type="entry name" value="Beta-lactam/transpept-like"/>
</dbReference>
<keyword evidence="4" id="KW-0677">Repeat</keyword>
<dbReference type="PROSITE" id="PS50297">
    <property type="entry name" value="ANK_REP_REGION"/>
    <property type="match status" value="2"/>
</dbReference>
<name>A0A1V9ZAG9_9STRA</name>
<protein>
    <recommendedName>
        <fullName evidence="3">glutaminase</fullName>
        <ecNumber evidence="3">3.5.1.2</ecNumber>
    </recommendedName>
</protein>
<dbReference type="InterPro" id="IPR036770">
    <property type="entry name" value="Ankyrin_rpt-contain_sf"/>
</dbReference>
<keyword evidence="6 8" id="KW-0040">ANK repeat</keyword>
<evidence type="ECO:0000313" key="11">
    <source>
        <dbReference type="Proteomes" id="UP000243217"/>
    </source>
</evidence>
<feature type="repeat" description="ANK" evidence="8">
    <location>
        <begin position="128"/>
        <end position="160"/>
    </location>
</feature>
<dbReference type="InterPro" id="IPR041541">
    <property type="entry name" value="Glutaminase_EF-hand"/>
</dbReference>
<feature type="repeat" description="ANK" evidence="8">
    <location>
        <begin position="246"/>
        <end position="269"/>
    </location>
</feature>
<dbReference type="InterPro" id="IPR015868">
    <property type="entry name" value="Glutaminase"/>
</dbReference>
<reference evidence="10 11" key="1">
    <citation type="journal article" date="2014" name="Genome Biol. Evol.">
        <title>The secreted proteins of Achlya hypogyna and Thraustotheca clavata identify the ancestral oomycete secretome and reveal gene acquisitions by horizontal gene transfer.</title>
        <authorList>
            <person name="Misner I."/>
            <person name="Blouin N."/>
            <person name="Leonard G."/>
            <person name="Richards T.A."/>
            <person name="Lane C.E."/>
        </authorList>
    </citation>
    <scope>NUCLEOTIDE SEQUENCE [LARGE SCALE GENOMIC DNA]</scope>
    <source>
        <strain evidence="10 11">ATCC 34112</strain>
    </source>
</reference>
<dbReference type="Proteomes" id="UP000243217">
    <property type="component" value="Unassembled WGS sequence"/>
</dbReference>
<dbReference type="Pfam" id="PF12796">
    <property type="entry name" value="Ank_2"/>
    <property type="match status" value="2"/>
</dbReference>
<dbReference type="PANTHER" id="PTHR12544">
    <property type="entry name" value="GLUTAMINASE"/>
    <property type="match status" value="1"/>
</dbReference>
<dbReference type="STRING" id="74557.A0A1V9ZAG9"/>
<evidence type="ECO:0000256" key="4">
    <source>
        <dbReference type="ARBA" id="ARBA00022737"/>
    </source>
</evidence>
<dbReference type="PROSITE" id="PS50088">
    <property type="entry name" value="ANK_REPEAT"/>
    <property type="match status" value="2"/>
</dbReference>
<keyword evidence="5" id="KW-0378">Hydrolase</keyword>
<dbReference type="Gene3D" id="1.25.40.20">
    <property type="entry name" value="Ankyrin repeat-containing domain"/>
    <property type="match status" value="2"/>
</dbReference>
<accession>A0A1V9ZAG9</accession>
<evidence type="ECO:0000256" key="5">
    <source>
        <dbReference type="ARBA" id="ARBA00022801"/>
    </source>
</evidence>
<dbReference type="GO" id="GO:0004359">
    <property type="term" value="F:glutaminase activity"/>
    <property type="evidence" value="ECO:0007669"/>
    <property type="project" value="UniProtKB-EC"/>
</dbReference>
<sequence>VMYSCGLGTYSGEWAFHVGMPALSSLGGAMIVVVPGVMGFASYSPPLDSSHNSINGVSFFKSIAKKFTFHNFDSLPMINLQRKDPRRDSRFVQEEITSKLLIAAAEGDVCEIRRLRSRGANLNATDYDLRTALHLAAAEGKISVVNYLIKHEAELSPVDRWGGTPMSDAINFGHLHVAQLLTKAGVNAKPSGSALAPIARTASKSMSSPMLLRDMACFYAAANGDLEHLKSLLDDGFDFASLRDYDLRTPLHVAAAEGRLEIVQFLVDRAHVPLDVKDRSLRTPLSEAKRSGHAPIVDFLRKALKSPPVAAANFLLHTPANDSDDEVEGYEMSSHSATQFLLRAESREANKAAIASASEDGSSKVNVRTLLQTLRENGLLENDPRLRKLVDNVKLLGSDVNLSYEQYRYLTESGAILLEKAMAQTLVIPHFGEFCDEMIDLYERAKLNRGGQIATYIPQLANVDPEKFGMSLCTVDGQRFNLGDTTDSFCVQSCSKTISYCLAVEELGPEKVHFHMGCEPSGLRFNDLSLLERNGFRIPHNPMINSGAIMSSSLIQRNLPLHQRFEYVMKIWGALCGDGSVGFDNSVCLSERSSADRNCCLGYMMREAECLPDHTDLMETLEFYFEQCSLTANCQALSVLAASLATGGVCPLTNHRIFKAETVRNCLSLMFSCGMYDASGTWSYRVGIPAKSGVSG</sequence>
<evidence type="ECO:0000256" key="3">
    <source>
        <dbReference type="ARBA" id="ARBA00012918"/>
    </source>
</evidence>
<dbReference type="PANTHER" id="PTHR12544:SF29">
    <property type="entry name" value="GLUTAMINASE"/>
    <property type="match status" value="1"/>
</dbReference>
<dbReference type="Gene3D" id="3.40.710.10">
    <property type="entry name" value="DD-peptidase/beta-lactamase superfamily"/>
    <property type="match status" value="2"/>
</dbReference>
<dbReference type="EC" id="3.5.1.2" evidence="3"/>
<feature type="non-terminal residue" evidence="10">
    <location>
        <position position="1"/>
    </location>
</feature>
<dbReference type="SUPFAM" id="SSF48403">
    <property type="entry name" value="Ankyrin repeat"/>
    <property type="match status" value="1"/>
</dbReference>
<evidence type="ECO:0000256" key="6">
    <source>
        <dbReference type="ARBA" id="ARBA00023043"/>
    </source>
</evidence>
<evidence type="ECO:0000259" key="9">
    <source>
        <dbReference type="Pfam" id="PF17959"/>
    </source>
</evidence>
<comment type="subunit">
    <text evidence="2">Homotetramer.</text>
</comment>